<dbReference type="InterPro" id="IPR039604">
    <property type="entry name" value="Bfr1"/>
</dbReference>
<evidence type="ECO:0000259" key="5">
    <source>
        <dbReference type="SMART" id="SM00743"/>
    </source>
</evidence>
<accession>A0A1Z5RIT8</accession>
<keyword evidence="7" id="KW-1185">Reference proteome</keyword>
<dbReference type="AlphaFoldDB" id="A0A1Z5RIT8"/>
<evidence type="ECO:0000313" key="6">
    <source>
        <dbReference type="EMBL" id="OQU83648.1"/>
    </source>
</evidence>
<dbReference type="PANTHER" id="PTHR31027">
    <property type="entry name" value="NUCLEAR SEGREGATION PROTEIN BFR1"/>
    <property type="match status" value="1"/>
</dbReference>
<feature type="coiled-coil region" evidence="3">
    <location>
        <begin position="694"/>
        <end position="724"/>
    </location>
</feature>
<organism evidence="6 7">
    <name type="scientific">Sorghum bicolor</name>
    <name type="common">Sorghum</name>
    <name type="synonym">Sorghum vulgare</name>
    <dbReference type="NCBI Taxonomy" id="4558"/>
    <lineage>
        <taxon>Eukaryota</taxon>
        <taxon>Viridiplantae</taxon>
        <taxon>Streptophyta</taxon>
        <taxon>Embryophyta</taxon>
        <taxon>Tracheophyta</taxon>
        <taxon>Spermatophyta</taxon>
        <taxon>Magnoliopsida</taxon>
        <taxon>Liliopsida</taxon>
        <taxon>Poales</taxon>
        <taxon>Poaceae</taxon>
        <taxon>PACMAD clade</taxon>
        <taxon>Panicoideae</taxon>
        <taxon>Andropogonodae</taxon>
        <taxon>Andropogoneae</taxon>
        <taxon>Sorghinae</taxon>
        <taxon>Sorghum</taxon>
    </lineage>
</organism>
<dbReference type="InterPro" id="IPR014002">
    <property type="entry name" value="Agenet_dom_plant"/>
</dbReference>
<evidence type="ECO:0000256" key="3">
    <source>
        <dbReference type="SAM" id="Coils"/>
    </source>
</evidence>
<dbReference type="InterPro" id="IPR008395">
    <property type="entry name" value="Agenet-like_dom"/>
</dbReference>
<gene>
    <name evidence="6" type="ORF">SORBI_3005G153000</name>
</gene>
<dbReference type="Proteomes" id="UP000000768">
    <property type="component" value="Chromosome 5"/>
</dbReference>
<dbReference type="Gramene" id="OQU83648">
    <property type="protein sequence ID" value="OQU83648"/>
    <property type="gene ID" value="SORBI_3005G153000"/>
</dbReference>
<evidence type="ECO:0000256" key="1">
    <source>
        <dbReference type="ARBA" id="ARBA00022448"/>
    </source>
</evidence>
<evidence type="ECO:0000313" key="7">
    <source>
        <dbReference type="Proteomes" id="UP000000768"/>
    </source>
</evidence>
<sequence>MVVRPKRAVKVYEVGDKVEVVRHRKAYGESWFPATVRVVVDDLSYVVEYFDLEEEGEGGPEKATEYLHWRFIRPAVEHSPRESEFQLRPGAAVEAYCDGAWSPGVVRRVLGEGEYEIGIVVAKKSEMLVTKVVPLLKPQYKWNGKQWRIATPKRQANSRRRSVSGKSPRSPVEVSSGNEEHSLEKNTLTEGSEHASVSEMDIPLSALCKSPESTHSPNSFVSEKNSPRGSHGIFNSVPMNGLLCASPGHSAPVDNQDILSDMVVTDGELNGPASGRSADGHDTLSITELRKKMALARRNSAVNRKQENLVKSLRLKKCISSIKAVKTHPIEELQGKIQLKGNMNLSPDIVLALGVSGTGRTILSPDRPVSIGTKRVAKRRGSKELCSPNNSLDVTRTVQQRGSKEVAEPMEECPLAFECLNSGTQEKLDRTLEDAQNITELSNQDLFPLVPPGFKSMDNGKGTNIHDTQFDEEPIGTTNSFVEPKGNGDMCSDHAGTKLAESDHVMETGIVSLDCPAQQSRGKVLQNDGSSQCVIDSSPLRSCSAFESLLPSPQPLSQVSNHQALFVKNLPMWHLVEAMHVFKELPQQPHFLPLQEHPALLREGIALGLTLSFADLVKITLEASIDNSMEWFEDNLRTISYLEANGFSVQFLQSAMTEMVKIKSQLTSYHGEMGKLDSKFVEKTASSSRVGALLDEKDIAAAELEQELGRIRQESQKIAKEKEKIDAEVASLKTAVSRYEDLCNGAESKFKDVLAGLRLKRLT</sequence>
<reference evidence="7" key="2">
    <citation type="journal article" date="2018" name="Plant J.">
        <title>The Sorghum bicolor reference genome: improved assembly, gene annotations, a transcriptome atlas, and signatures of genome organization.</title>
        <authorList>
            <person name="McCormick R.F."/>
            <person name="Truong S.K."/>
            <person name="Sreedasyam A."/>
            <person name="Jenkins J."/>
            <person name="Shu S."/>
            <person name="Sims D."/>
            <person name="Kennedy M."/>
            <person name="Amirebrahimi M."/>
            <person name="Weers B.D."/>
            <person name="McKinley B."/>
            <person name="Mattison A."/>
            <person name="Morishige D.T."/>
            <person name="Grimwood J."/>
            <person name="Schmutz J."/>
            <person name="Mullet J.E."/>
        </authorList>
    </citation>
    <scope>NUCLEOTIDE SEQUENCE [LARGE SCALE GENOMIC DNA]</scope>
    <source>
        <strain evidence="7">cv. BTx623</strain>
    </source>
</reference>
<dbReference type="SMART" id="SM00743">
    <property type="entry name" value="Agenet"/>
    <property type="match status" value="2"/>
</dbReference>
<protein>
    <recommendedName>
        <fullName evidence="5">Agenet domain-containing protein</fullName>
    </recommendedName>
</protein>
<feature type="domain" description="Agenet" evidence="5">
    <location>
        <begin position="10"/>
        <end position="80"/>
    </location>
</feature>
<reference evidence="6 7" key="1">
    <citation type="journal article" date="2009" name="Nature">
        <title>The Sorghum bicolor genome and the diversification of grasses.</title>
        <authorList>
            <person name="Paterson A.H."/>
            <person name="Bowers J.E."/>
            <person name="Bruggmann R."/>
            <person name="Dubchak I."/>
            <person name="Grimwood J."/>
            <person name="Gundlach H."/>
            <person name="Haberer G."/>
            <person name="Hellsten U."/>
            <person name="Mitros T."/>
            <person name="Poliakov A."/>
            <person name="Schmutz J."/>
            <person name="Spannagl M."/>
            <person name="Tang H."/>
            <person name="Wang X."/>
            <person name="Wicker T."/>
            <person name="Bharti A.K."/>
            <person name="Chapman J."/>
            <person name="Feltus F.A."/>
            <person name="Gowik U."/>
            <person name="Grigoriev I.V."/>
            <person name="Lyons E."/>
            <person name="Maher C.A."/>
            <person name="Martis M."/>
            <person name="Narechania A."/>
            <person name="Otillar R.P."/>
            <person name="Penning B.W."/>
            <person name="Salamov A.A."/>
            <person name="Wang Y."/>
            <person name="Zhang L."/>
            <person name="Carpita N.C."/>
            <person name="Freeling M."/>
            <person name="Gingle A.R."/>
            <person name="Hash C.T."/>
            <person name="Keller B."/>
            <person name="Klein P."/>
            <person name="Kresovich S."/>
            <person name="McCann M.C."/>
            <person name="Ming R."/>
            <person name="Peterson D.G."/>
            <person name="Mehboob-ur-Rahman"/>
            <person name="Ware D."/>
            <person name="Westhoff P."/>
            <person name="Mayer K.F."/>
            <person name="Messing J."/>
            <person name="Rokhsar D.S."/>
        </authorList>
    </citation>
    <scope>NUCLEOTIDE SEQUENCE [LARGE SCALE GENOMIC DNA]</scope>
    <source>
        <strain evidence="7">cv. BTx623</strain>
    </source>
</reference>
<keyword evidence="3" id="KW-0175">Coiled coil</keyword>
<dbReference type="Pfam" id="PF05266">
    <property type="entry name" value="DUF724"/>
    <property type="match status" value="1"/>
</dbReference>
<evidence type="ECO:0000256" key="4">
    <source>
        <dbReference type="SAM" id="MobiDB-lite"/>
    </source>
</evidence>
<proteinExistence type="predicted"/>
<feature type="domain" description="Agenet" evidence="5">
    <location>
        <begin position="85"/>
        <end position="144"/>
    </location>
</feature>
<keyword evidence="1" id="KW-0813">Transport</keyword>
<dbReference type="EMBL" id="CM000764">
    <property type="protein sequence ID" value="OQU83648.1"/>
    <property type="molecule type" value="Genomic_DNA"/>
</dbReference>
<feature type="region of interest" description="Disordered" evidence="4">
    <location>
        <begin position="147"/>
        <end position="196"/>
    </location>
</feature>
<name>A0A1Z5RIT8_SORBI</name>
<dbReference type="Pfam" id="PF05641">
    <property type="entry name" value="Agenet"/>
    <property type="match status" value="1"/>
</dbReference>
<dbReference type="OMA" id="MEIFEDH"/>
<dbReference type="InterPro" id="IPR007930">
    <property type="entry name" value="DUF724"/>
</dbReference>
<dbReference type="ExpressionAtlas" id="A0A1Z5RIT8">
    <property type="expression patterns" value="baseline and differential"/>
</dbReference>
<evidence type="ECO:0000256" key="2">
    <source>
        <dbReference type="ARBA" id="ARBA00022604"/>
    </source>
</evidence>
<keyword evidence="2" id="KW-0341">Growth regulation</keyword>
<dbReference type="PANTHER" id="PTHR31027:SF2">
    <property type="entry name" value="LEBERCILIN DOMAIN-CONTAINING PROTEIN"/>
    <property type="match status" value="1"/>
</dbReference>